<comment type="caution">
    <text evidence="5">The sequence shown here is derived from an EMBL/GenBank/DDBJ whole genome shotgun (WGS) entry which is preliminary data.</text>
</comment>
<evidence type="ECO:0000313" key="5">
    <source>
        <dbReference type="EMBL" id="ETJ34350.1"/>
    </source>
</evidence>
<dbReference type="GO" id="GO:0003677">
    <property type="term" value="F:DNA binding"/>
    <property type="evidence" value="ECO:0007669"/>
    <property type="project" value="UniProtKB-KW"/>
</dbReference>
<name>W1XY59_9ZZZZ</name>
<keyword evidence="2" id="KW-0238">DNA-binding</keyword>
<evidence type="ECO:0000256" key="2">
    <source>
        <dbReference type="ARBA" id="ARBA00023125"/>
    </source>
</evidence>
<protein>
    <submittedName>
        <fullName evidence="5">Transposase</fullName>
    </submittedName>
</protein>
<keyword evidence="1" id="KW-0815">Transposition</keyword>
<reference evidence="5" key="1">
    <citation type="submission" date="2013-12" db="EMBL/GenBank/DDBJ databases">
        <title>A Varibaculum cambriense genome reconstructed from a premature infant gut community with otherwise low bacterial novelty that shifts toward anaerobic metabolism during the third week of life.</title>
        <authorList>
            <person name="Brown C.T."/>
            <person name="Sharon I."/>
            <person name="Thomas B.C."/>
            <person name="Castelle C.J."/>
            <person name="Morowitz M.J."/>
            <person name="Banfield J.F."/>
        </authorList>
    </citation>
    <scope>NUCLEOTIDE SEQUENCE</scope>
</reference>
<dbReference type="AlphaFoldDB" id="W1XY59"/>
<evidence type="ECO:0000256" key="4">
    <source>
        <dbReference type="SAM" id="MobiDB-lite"/>
    </source>
</evidence>
<dbReference type="InterPro" id="IPR001207">
    <property type="entry name" value="Transposase_mutator"/>
</dbReference>
<proteinExistence type="predicted"/>
<organism evidence="5">
    <name type="scientific">human gut metagenome</name>
    <dbReference type="NCBI Taxonomy" id="408170"/>
    <lineage>
        <taxon>unclassified sequences</taxon>
        <taxon>metagenomes</taxon>
        <taxon>organismal metagenomes</taxon>
    </lineage>
</organism>
<dbReference type="Pfam" id="PF00872">
    <property type="entry name" value="Transposase_mut"/>
    <property type="match status" value="1"/>
</dbReference>
<sequence>MTKKIDTNFDYNEEIKKCKTIDDVMGKNGLIQKLVKDVLENILEGEMEEHLGRNKYERTESNNQSNRNY</sequence>
<dbReference type="GO" id="GO:0006313">
    <property type="term" value="P:DNA transposition"/>
    <property type="evidence" value="ECO:0007669"/>
    <property type="project" value="InterPro"/>
</dbReference>
<evidence type="ECO:0000256" key="3">
    <source>
        <dbReference type="ARBA" id="ARBA00023172"/>
    </source>
</evidence>
<accession>W1XY59</accession>
<keyword evidence="3" id="KW-0233">DNA recombination</keyword>
<feature type="compositionally biased region" description="Basic and acidic residues" evidence="4">
    <location>
        <begin position="49"/>
        <end position="60"/>
    </location>
</feature>
<feature type="region of interest" description="Disordered" evidence="4">
    <location>
        <begin position="49"/>
        <end position="69"/>
    </location>
</feature>
<evidence type="ECO:0000256" key="1">
    <source>
        <dbReference type="ARBA" id="ARBA00022578"/>
    </source>
</evidence>
<gene>
    <name evidence="5" type="ORF">Q604_UNBC11223G0001</name>
</gene>
<dbReference type="GO" id="GO:0004803">
    <property type="term" value="F:transposase activity"/>
    <property type="evidence" value="ECO:0007669"/>
    <property type="project" value="InterPro"/>
</dbReference>
<feature type="non-terminal residue" evidence="5">
    <location>
        <position position="69"/>
    </location>
</feature>
<dbReference type="EMBL" id="AZMM01011223">
    <property type="protein sequence ID" value="ETJ34350.1"/>
    <property type="molecule type" value="Genomic_DNA"/>
</dbReference>